<comment type="caution">
    <text evidence="1">The sequence shown here is derived from an EMBL/GenBank/DDBJ whole genome shotgun (WGS) entry which is preliminary data.</text>
</comment>
<dbReference type="AlphaFoldDB" id="A0A8J3Y215"/>
<evidence type="ECO:0000313" key="1">
    <source>
        <dbReference type="EMBL" id="GII59435.1"/>
    </source>
</evidence>
<reference evidence="1" key="1">
    <citation type="submission" date="2021-01" db="EMBL/GenBank/DDBJ databases">
        <title>Whole genome shotgun sequence of Planotetraspora thailandica NBRC 104271.</title>
        <authorList>
            <person name="Komaki H."/>
            <person name="Tamura T."/>
        </authorList>
    </citation>
    <scope>NUCLEOTIDE SEQUENCE</scope>
    <source>
        <strain evidence="1">NBRC 104271</strain>
    </source>
</reference>
<protein>
    <submittedName>
        <fullName evidence="1">Uncharacterized protein</fullName>
    </submittedName>
</protein>
<organism evidence="1 2">
    <name type="scientific">Planotetraspora thailandica</name>
    <dbReference type="NCBI Taxonomy" id="487172"/>
    <lineage>
        <taxon>Bacteria</taxon>
        <taxon>Bacillati</taxon>
        <taxon>Actinomycetota</taxon>
        <taxon>Actinomycetes</taxon>
        <taxon>Streptosporangiales</taxon>
        <taxon>Streptosporangiaceae</taxon>
        <taxon>Planotetraspora</taxon>
    </lineage>
</organism>
<dbReference type="RefSeq" id="WP_203949491.1">
    <property type="nucleotide sequence ID" value="NZ_BOOR01000085.1"/>
</dbReference>
<accession>A0A8J3Y215</accession>
<keyword evidence="2" id="KW-1185">Reference proteome</keyword>
<proteinExistence type="predicted"/>
<name>A0A8J3Y215_9ACTN</name>
<dbReference type="EMBL" id="BOOR01000085">
    <property type="protein sequence ID" value="GII59435.1"/>
    <property type="molecule type" value="Genomic_DNA"/>
</dbReference>
<evidence type="ECO:0000313" key="2">
    <source>
        <dbReference type="Proteomes" id="UP000605992"/>
    </source>
</evidence>
<gene>
    <name evidence="1" type="ORF">Pth03_78240</name>
</gene>
<dbReference type="Proteomes" id="UP000605992">
    <property type="component" value="Unassembled WGS sequence"/>
</dbReference>
<sequence length="81" mass="8885">MNYQVTFHASASAQIPGLPEDAYQSLVEELLIIGADPHRRGVPDPEQPAFREQTFGEAGLVSYVIDDAAKVVRVYVIIWAG</sequence>